<dbReference type="InterPro" id="IPR037516">
    <property type="entry name" value="Tripartite_DENN"/>
</dbReference>
<dbReference type="Gene3D" id="3.30.450.200">
    <property type="match status" value="1"/>
</dbReference>
<dbReference type="Pfam" id="PF02141">
    <property type="entry name" value="DENN"/>
    <property type="match status" value="1"/>
</dbReference>
<dbReference type="InterPro" id="IPR005113">
    <property type="entry name" value="uDENN_dom"/>
</dbReference>
<dbReference type="RefSeq" id="XP_042918125.1">
    <property type="nucleotide sequence ID" value="XM_043068242.1"/>
</dbReference>
<dbReference type="STRING" id="3055.A0A2K3D2J2"/>
<dbReference type="Gramene" id="PNW74752">
    <property type="protein sequence ID" value="PNW74752"/>
    <property type="gene ID" value="CHLRE_12g511600v5"/>
</dbReference>
<dbReference type="PaxDb" id="3055-EDP05325"/>
<evidence type="ECO:0000313" key="6">
    <source>
        <dbReference type="Proteomes" id="UP000006906"/>
    </source>
</evidence>
<name>A0A2K3D2J2_CHLRE</name>
<dbReference type="PROSITE" id="PS50211">
    <property type="entry name" value="DENN"/>
    <property type="match status" value="1"/>
</dbReference>
<feature type="region of interest" description="Disordered" evidence="3">
    <location>
        <begin position="527"/>
        <end position="562"/>
    </location>
</feature>
<protein>
    <recommendedName>
        <fullName evidence="4">UDENN domain-containing protein</fullName>
    </recommendedName>
</protein>
<feature type="compositionally biased region" description="Low complexity" evidence="3">
    <location>
        <begin position="697"/>
        <end position="707"/>
    </location>
</feature>
<keyword evidence="2" id="KW-0968">Cytoplasmic vesicle</keyword>
<sequence>MYLLFFLSRLRVEGRSKTPEIVLKYKADGHEGVDFPEKSLNDFCYPLGAESVQPKEVQASEEYTFTLTHSDGAKRYTGFCRQIFPPPPRVGSKARYPQVLCIVAEDPWCNFFFKVLQVAEQILKTYEGLLGSTCKELPLDSQLGVFITDLRKQLATSPVPGEVLRVLVPNLHGLTGLSPPRYMGSGTVGDALTWADDRIELQVPPDCGNGLGNSGIPLARLLFHVPPSGMLTLIASLLLERRILFVARSRDTVTAAVQAAQALIYPFKWHHIYLPILPRGMVDYLCAPMPFLVGLPSDMLPLIRHIPMSEVTTVDLDLQRVIPPGGDGGVAGSGVAGAVAAAAAGDDGRLLPYGRQLAAALEAVFKTVRSPTEYESSHLITGVMQEYFVRLFGSYRRYIHDQAMEPLLRPMQSVSAAPGGPGHWRGHGRDSNSRAARESSRVGGFGGGPDITASPSALLGRVHDDMLRGFGYYFDQPAFVAHRRSEAVRVFLAAMRHSQMYQMFIQERLEMVACGLVQLAPAHGSGPGPASQSFSYGPASGSRPRAIGSSNALSAGGMTKSSSANNLTMMERASSLQGPVTSGGGAASNLQLAKLPGVQEHGGASTDEGVPWEGVRSVSGSCTTPKLDSFEERVQNYPEQRRRMRERLRAAIAEAAPTGGAGLGSAGRLANKLRRHRRTDSEDLYSVQHQQMVAAAAMQQQQAQHHAGGSLHGGESMRRITTYPGIIEVSTPTVKEPSSFFAEWDLHEDEDEESASPSPSPRERDNGHMRSWSNNSLQSADSGEVSSHWTTGGLAWAGAQGSGPGAIAGYAAGGRGGGPLGSSMSVSLASGPGGPGVRDRTSDAARDGTPLRKLSVPALINSSKSAYMSLKGMPSVDSTGGDGRTAAQAAGAAAAGGNAAAAGGAAGAAGPSGTRMAAFGSLFSVGSGGMDDSVAVMEVKGNVQVKTLTDGHRVYDGSLKDIMRLAATEAKNGLLNSLHTLASPRNSPRKDTGPAGVGAAAGAAGGAERSSRSVLVQQRQLAASMAAAAAAQQHQAQQMQAGHLHGGQSIGLSPLHNASQQAPPYSGSISAGQVPLPEMGRGAAAAPGPHTEPGADGLPPRGHAASVPVASSSSMGAGGAAAPKHEEGPHRFSSFLSGLKDKVAGAGNKALGILPTPAYKPQTTGEKAAKFKAQLLGSGVASLLAGADGKLKQPHAPQRPLGLGTNSQTSAATPWAAASNPSYSSTSYSGVGYPAGGPLAPPPTPGWSVAQTPSASPAAPCTPPDALHGGASPPRYPRTQSLDLPTRQAASSGTAGPGALDNGTPNMPSYRTSASQLPLEWDPFGTGPPQPSTSTASSAAAVAHAAAPAGLNGAAAAVAATTAVGSRSTSPFAAAAHVELRASGAGGSSAGGASAATAGDAAIGDLLGLTNSLVAVSSTTSSCAVPAAQPSAMGSGPCDPFAVPADAAAPKSAAAHSQRPVAVLESAGSNDFAAFASATSPHEYPPFGQASILG</sequence>
<feature type="compositionally biased region" description="Low complexity" evidence="3">
    <location>
        <begin position="993"/>
        <end position="1002"/>
    </location>
</feature>
<evidence type="ECO:0000259" key="4">
    <source>
        <dbReference type="PROSITE" id="PS50211"/>
    </source>
</evidence>
<feature type="region of interest" description="Disordered" evidence="3">
    <location>
        <begin position="1318"/>
        <end position="1337"/>
    </location>
</feature>
<feature type="region of interest" description="Disordered" evidence="3">
    <location>
        <begin position="415"/>
        <end position="449"/>
    </location>
</feature>
<gene>
    <name evidence="5" type="ORF">CHLRE_12g511600v5</name>
</gene>
<proteinExistence type="predicted"/>
<dbReference type="InterPro" id="IPR001194">
    <property type="entry name" value="cDENN_dom"/>
</dbReference>
<dbReference type="SMART" id="SM00799">
    <property type="entry name" value="DENN"/>
    <property type="match status" value="1"/>
</dbReference>
<dbReference type="InterPro" id="IPR040032">
    <property type="entry name" value="DENND1A/B/C"/>
</dbReference>
<dbReference type="GO" id="GO:0030136">
    <property type="term" value="C:clathrin-coated vesicle"/>
    <property type="evidence" value="ECO:0007669"/>
    <property type="project" value="UniProtKB-SubCell"/>
</dbReference>
<dbReference type="InterPro" id="IPR005112">
    <property type="entry name" value="dDENN_dom"/>
</dbReference>
<feature type="compositionally biased region" description="Low complexity" evidence="3">
    <location>
        <begin position="1250"/>
        <end position="1259"/>
    </location>
</feature>
<feature type="region of interest" description="Disordered" evidence="3">
    <location>
        <begin position="599"/>
        <end position="624"/>
    </location>
</feature>
<dbReference type="Pfam" id="PF03455">
    <property type="entry name" value="dDENN"/>
    <property type="match status" value="1"/>
</dbReference>
<keyword evidence="6" id="KW-1185">Reference proteome</keyword>
<dbReference type="KEGG" id="cre:CHLRE_12g511600v5"/>
<dbReference type="Gene3D" id="3.40.50.11500">
    <property type="match status" value="1"/>
</dbReference>
<feature type="region of interest" description="Disordered" evidence="3">
    <location>
        <begin position="697"/>
        <end position="716"/>
    </location>
</feature>
<feature type="region of interest" description="Disordered" evidence="3">
    <location>
        <begin position="1190"/>
        <end position="1221"/>
    </location>
</feature>
<feature type="compositionally biased region" description="Low complexity" evidence="3">
    <location>
        <begin position="1104"/>
        <end position="1115"/>
    </location>
</feature>
<evidence type="ECO:0000256" key="2">
    <source>
        <dbReference type="ARBA" id="ARBA00023329"/>
    </source>
</evidence>
<feature type="compositionally biased region" description="Basic and acidic residues" evidence="3">
    <location>
        <begin position="837"/>
        <end position="848"/>
    </location>
</feature>
<dbReference type="OrthoDB" id="6019893at2759"/>
<feature type="region of interest" description="Disordered" evidence="3">
    <location>
        <begin position="747"/>
        <end position="788"/>
    </location>
</feature>
<feature type="compositionally biased region" description="Polar residues" evidence="3">
    <location>
        <begin position="548"/>
        <end position="562"/>
    </location>
</feature>
<feature type="region of interest" description="Disordered" evidence="3">
    <location>
        <begin position="822"/>
        <end position="848"/>
    </location>
</feature>
<feature type="compositionally biased region" description="Polar residues" evidence="3">
    <location>
        <begin position="1303"/>
        <end position="1313"/>
    </location>
</feature>
<feature type="region of interest" description="Disordered" evidence="3">
    <location>
        <begin position="1242"/>
        <end position="1313"/>
    </location>
</feature>
<dbReference type="GO" id="GO:1901981">
    <property type="term" value="F:phosphatidylinositol phosphate binding"/>
    <property type="evidence" value="ECO:0000318"/>
    <property type="project" value="GO_Central"/>
</dbReference>
<dbReference type="Pfam" id="PF03456">
    <property type="entry name" value="uDENN"/>
    <property type="match status" value="1"/>
</dbReference>
<dbReference type="OMA" id="RSPTEYE"/>
<dbReference type="Proteomes" id="UP000006906">
    <property type="component" value="Chromosome 12"/>
</dbReference>
<evidence type="ECO:0000256" key="3">
    <source>
        <dbReference type="SAM" id="MobiDB-lite"/>
    </source>
</evidence>
<reference evidence="5 6" key="1">
    <citation type="journal article" date="2007" name="Science">
        <title>The Chlamydomonas genome reveals the evolution of key animal and plant functions.</title>
        <authorList>
            <person name="Merchant S.S."/>
            <person name="Prochnik S.E."/>
            <person name="Vallon O."/>
            <person name="Harris E.H."/>
            <person name="Karpowicz S.J."/>
            <person name="Witman G.B."/>
            <person name="Terry A."/>
            <person name="Salamov A."/>
            <person name="Fritz-Laylin L.K."/>
            <person name="Marechal-Drouard L."/>
            <person name="Marshall W.F."/>
            <person name="Qu L.H."/>
            <person name="Nelson D.R."/>
            <person name="Sanderfoot A.A."/>
            <person name="Spalding M.H."/>
            <person name="Kapitonov V.V."/>
            <person name="Ren Q."/>
            <person name="Ferris P."/>
            <person name="Lindquist E."/>
            <person name="Shapiro H."/>
            <person name="Lucas S.M."/>
            <person name="Grimwood J."/>
            <person name="Schmutz J."/>
            <person name="Cardol P."/>
            <person name="Cerutti H."/>
            <person name="Chanfreau G."/>
            <person name="Chen C.L."/>
            <person name="Cognat V."/>
            <person name="Croft M.T."/>
            <person name="Dent R."/>
            <person name="Dutcher S."/>
            <person name="Fernandez E."/>
            <person name="Fukuzawa H."/>
            <person name="Gonzalez-Ballester D."/>
            <person name="Gonzalez-Halphen D."/>
            <person name="Hallmann A."/>
            <person name="Hanikenne M."/>
            <person name="Hippler M."/>
            <person name="Inwood W."/>
            <person name="Jabbari K."/>
            <person name="Kalanon M."/>
            <person name="Kuras R."/>
            <person name="Lefebvre P.A."/>
            <person name="Lemaire S.D."/>
            <person name="Lobanov A.V."/>
            <person name="Lohr M."/>
            <person name="Manuell A."/>
            <person name="Meier I."/>
            <person name="Mets L."/>
            <person name="Mittag M."/>
            <person name="Mittelmeier T."/>
            <person name="Moroney J.V."/>
            <person name="Moseley J."/>
            <person name="Napoli C."/>
            <person name="Nedelcu A.M."/>
            <person name="Niyogi K."/>
            <person name="Novoselov S.V."/>
            <person name="Paulsen I.T."/>
            <person name="Pazour G."/>
            <person name="Purton S."/>
            <person name="Ral J.P."/>
            <person name="Riano-Pachon D.M."/>
            <person name="Riekhof W."/>
            <person name="Rymarquis L."/>
            <person name="Schroda M."/>
            <person name="Stern D."/>
            <person name="Umen J."/>
            <person name="Willows R."/>
            <person name="Wilson N."/>
            <person name="Zimmer S.L."/>
            <person name="Allmer J."/>
            <person name="Balk J."/>
            <person name="Bisova K."/>
            <person name="Chen C.J."/>
            <person name="Elias M."/>
            <person name="Gendler K."/>
            <person name="Hauser C."/>
            <person name="Lamb M.R."/>
            <person name="Ledford H."/>
            <person name="Long J.C."/>
            <person name="Minagawa J."/>
            <person name="Page M.D."/>
            <person name="Pan J."/>
            <person name="Pootakham W."/>
            <person name="Roje S."/>
            <person name="Rose A."/>
            <person name="Stahlberg E."/>
            <person name="Terauchi A.M."/>
            <person name="Yang P."/>
            <person name="Ball S."/>
            <person name="Bowler C."/>
            <person name="Dieckmann C.L."/>
            <person name="Gladyshev V.N."/>
            <person name="Green P."/>
            <person name="Jorgensen R."/>
            <person name="Mayfield S."/>
            <person name="Mueller-Roeber B."/>
            <person name="Rajamani S."/>
            <person name="Sayre R.T."/>
            <person name="Brokstein P."/>
            <person name="Dubchak I."/>
            <person name="Goodstein D."/>
            <person name="Hornick L."/>
            <person name="Huang Y.W."/>
            <person name="Jhaveri J."/>
            <person name="Luo Y."/>
            <person name="Martinez D."/>
            <person name="Ngau W.C."/>
            <person name="Otillar B."/>
            <person name="Poliakov A."/>
            <person name="Porter A."/>
            <person name="Szajkowski L."/>
            <person name="Werner G."/>
            <person name="Zhou K."/>
            <person name="Grigoriev I.V."/>
            <person name="Rokhsar D.S."/>
            <person name="Grossman A.R."/>
        </authorList>
    </citation>
    <scope>NUCLEOTIDE SEQUENCE [LARGE SCALE GENOMIC DNA]</scope>
    <source>
        <strain evidence="6">CC-503</strain>
    </source>
</reference>
<dbReference type="GO" id="GO:0005829">
    <property type="term" value="C:cytosol"/>
    <property type="evidence" value="ECO:0000318"/>
    <property type="project" value="GO_Central"/>
</dbReference>
<feature type="compositionally biased region" description="Polar residues" evidence="3">
    <location>
        <begin position="1278"/>
        <end position="1294"/>
    </location>
</feature>
<feature type="compositionally biased region" description="Polar residues" evidence="3">
    <location>
        <begin position="1056"/>
        <end position="1071"/>
    </location>
</feature>
<dbReference type="GO" id="GO:0005085">
    <property type="term" value="F:guanyl-nucleotide exchange factor activity"/>
    <property type="evidence" value="ECO:0007669"/>
    <property type="project" value="InterPro"/>
</dbReference>
<dbReference type="InterPro" id="IPR043153">
    <property type="entry name" value="DENN_C"/>
</dbReference>
<feature type="region of interest" description="Disordered" evidence="3">
    <location>
        <begin position="1034"/>
        <end position="1133"/>
    </location>
</feature>
<feature type="compositionally biased region" description="Polar residues" evidence="3">
    <location>
        <begin position="771"/>
        <end position="788"/>
    </location>
</feature>
<feature type="compositionally biased region" description="Low complexity" evidence="3">
    <location>
        <begin position="1034"/>
        <end position="1043"/>
    </location>
</feature>
<comment type="subcellular location">
    <subcellularLocation>
        <location evidence="1">Cytoplasmic vesicle</location>
        <location evidence="1">Clathrin-coated vesicle</location>
    </subcellularLocation>
</comment>
<feature type="compositionally biased region" description="Basic and acidic residues" evidence="3">
    <location>
        <begin position="427"/>
        <end position="440"/>
    </location>
</feature>
<dbReference type="GeneID" id="5716588"/>
<evidence type="ECO:0000256" key="1">
    <source>
        <dbReference type="ARBA" id="ARBA00004132"/>
    </source>
</evidence>
<accession>A0A2K3D2J2</accession>
<dbReference type="GO" id="GO:0006897">
    <property type="term" value="P:endocytosis"/>
    <property type="evidence" value="ECO:0000318"/>
    <property type="project" value="GO_Central"/>
</dbReference>
<dbReference type="InParanoid" id="A0A2K3D2J2"/>
<dbReference type="SMART" id="SM00800">
    <property type="entry name" value="uDENN"/>
    <property type="match status" value="1"/>
</dbReference>
<dbReference type="PANTHER" id="PTHR13196">
    <property type="entry name" value="DENN DOMAIN-CONTAINING"/>
    <property type="match status" value="1"/>
</dbReference>
<feature type="region of interest" description="Disordered" evidence="3">
    <location>
        <begin position="980"/>
        <end position="1011"/>
    </location>
</feature>
<dbReference type="Gene3D" id="6.10.140.1000">
    <property type="match status" value="1"/>
</dbReference>
<dbReference type="PANTHER" id="PTHR13196:SF14">
    <property type="entry name" value="UDENN DOMAIN-CONTAINING PROTEIN"/>
    <property type="match status" value="1"/>
</dbReference>
<dbReference type="EMBL" id="CM008973">
    <property type="protein sequence ID" value="PNW74752.1"/>
    <property type="molecule type" value="Genomic_DNA"/>
</dbReference>
<evidence type="ECO:0000313" key="5">
    <source>
        <dbReference type="EMBL" id="PNW74752.1"/>
    </source>
</evidence>
<organism evidence="5 6">
    <name type="scientific">Chlamydomonas reinhardtii</name>
    <name type="common">Chlamydomonas smithii</name>
    <dbReference type="NCBI Taxonomy" id="3055"/>
    <lineage>
        <taxon>Eukaryota</taxon>
        <taxon>Viridiplantae</taxon>
        <taxon>Chlorophyta</taxon>
        <taxon>core chlorophytes</taxon>
        <taxon>Chlorophyceae</taxon>
        <taxon>CS clade</taxon>
        <taxon>Chlamydomonadales</taxon>
        <taxon>Chlamydomonadaceae</taxon>
        <taxon>Chlamydomonas</taxon>
    </lineage>
</organism>
<dbReference type="GO" id="GO:0032456">
    <property type="term" value="P:endocytic recycling"/>
    <property type="evidence" value="ECO:0000318"/>
    <property type="project" value="GO_Central"/>
</dbReference>
<feature type="domain" description="UDENN" evidence="4">
    <location>
        <begin position="2"/>
        <end position="516"/>
    </location>
</feature>